<protein>
    <submittedName>
        <fullName evidence="1">Uncharacterized protein</fullName>
    </submittedName>
</protein>
<evidence type="ECO:0000313" key="2">
    <source>
        <dbReference type="Proteomes" id="UP000826195"/>
    </source>
</evidence>
<gene>
    <name evidence="1" type="ORF">KQX54_004799</name>
</gene>
<dbReference type="Proteomes" id="UP000826195">
    <property type="component" value="Unassembled WGS sequence"/>
</dbReference>
<name>A0AAV7HZ32_COTGL</name>
<organism evidence="1 2">
    <name type="scientific">Cotesia glomerata</name>
    <name type="common">Lepidopteran parasitic wasp</name>
    <name type="synonym">Apanteles glomeratus</name>
    <dbReference type="NCBI Taxonomy" id="32391"/>
    <lineage>
        <taxon>Eukaryota</taxon>
        <taxon>Metazoa</taxon>
        <taxon>Ecdysozoa</taxon>
        <taxon>Arthropoda</taxon>
        <taxon>Hexapoda</taxon>
        <taxon>Insecta</taxon>
        <taxon>Pterygota</taxon>
        <taxon>Neoptera</taxon>
        <taxon>Endopterygota</taxon>
        <taxon>Hymenoptera</taxon>
        <taxon>Apocrita</taxon>
        <taxon>Ichneumonoidea</taxon>
        <taxon>Braconidae</taxon>
        <taxon>Microgastrinae</taxon>
        <taxon>Cotesia</taxon>
    </lineage>
</organism>
<proteinExistence type="predicted"/>
<reference evidence="1 2" key="1">
    <citation type="journal article" date="2021" name="J. Hered.">
        <title>A chromosome-level genome assembly of the parasitoid wasp, Cotesia glomerata (Hymenoptera: Braconidae).</title>
        <authorList>
            <person name="Pinto B.J."/>
            <person name="Weis J.J."/>
            <person name="Gamble T."/>
            <person name="Ode P.J."/>
            <person name="Paul R."/>
            <person name="Zaspel J.M."/>
        </authorList>
    </citation>
    <scope>NUCLEOTIDE SEQUENCE [LARGE SCALE GENOMIC DNA]</scope>
    <source>
        <strain evidence="1">CgM1</strain>
    </source>
</reference>
<dbReference type="EMBL" id="JAHXZJ010002609">
    <property type="protein sequence ID" value="KAH0539441.1"/>
    <property type="molecule type" value="Genomic_DNA"/>
</dbReference>
<sequence>MFSIIKLSDNEITHGVGACNGVVLALEDKKGLRNNVDEAAAGAAMMLRGSWPPLIPPAKPYFGLIHVDGGHQ</sequence>
<dbReference type="AlphaFoldDB" id="A0AAV7HZ32"/>
<keyword evidence="2" id="KW-1185">Reference proteome</keyword>
<evidence type="ECO:0000313" key="1">
    <source>
        <dbReference type="EMBL" id="KAH0539441.1"/>
    </source>
</evidence>
<accession>A0AAV7HZ32</accession>
<comment type="caution">
    <text evidence="1">The sequence shown here is derived from an EMBL/GenBank/DDBJ whole genome shotgun (WGS) entry which is preliminary data.</text>
</comment>